<dbReference type="CDD" id="cd00088">
    <property type="entry name" value="HPT"/>
    <property type="match status" value="1"/>
</dbReference>
<evidence type="ECO:0000256" key="4">
    <source>
        <dbReference type="ARBA" id="ARBA00022679"/>
    </source>
</evidence>
<proteinExistence type="predicted"/>
<dbReference type="PRINTS" id="PR00344">
    <property type="entry name" value="BCTRLSENSOR"/>
</dbReference>
<evidence type="ECO:0000313" key="15">
    <source>
        <dbReference type="Proteomes" id="UP000615026"/>
    </source>
</evidence>
<dbReference type="Gene3D" id="1.10.287.560">
    <property type="entry name" value="Histidine kinase CheA-like, homodimeric domain"/>
    <property type="match status" value="1"/>
</dbReference>
<dbReference type="Pfam" id="PF02895">
    <property type="entry name" value="H-kinase_dim"/>
    <property type="match status" value="1"/>
</dbReference>
<keyword evidence="15" id="KW-1185">Reference proteome</keyword>
<dbReference type="InterPro" id="IPR001789">
    <property type="entry name" value="Sig_transdc_resp-reg_receiver"/>
</dbReference>
<dbReference type="Pfam" id="PF01627">
    <property type="entry name" value="Hpt"/>
    <property type="match status" value="1"/>
</dbReference>
<dbReference type="PROSITE" id="PS50851">
    <property type="entry name" value="CHEW"/>
    <property type="match status" value="1"/>
</dbReference>
<dbReference type="SMART" id="SM00073">
    <property type="entry name" value="HPT"/>
    <property type="match status" value="1"/>
</dbReference>
<dbReference type="RefSeq" id="WP_193990340.1">
    <property type="nucleotide sequence ID" value="NZ_JADEXP010000007.1"/>
</dbReference>
<dbReference type="GO" id="GO:0000155">
    <property type="term" value="F:phosphorelay sensor kinase activity"/>
    <property type="evidence" value="ECO:0007669"/>
    <property type="project" value="InterPro"/>
</dbReference>
<evidence type="ECO:0000256" key="2">
    <source>
        <dbReference type="ARBA" id="ARBA00012438"/>
    </source>
</evidence>
<dbReference type="SUPFAM" id="SSF55874">
    <property type="entry name" value="ATPase domain of HSP90 chaperone/DNA topoisomerase II/histidine kinase"/>
    <property type="match status" value="1"/>
</dbReference>
<dbReference type="FunFam" id="3.30.565.10:FF:000016">
    <property type="entry name" value="Chemotaxis protein CheA, putative"/>
    <property type="match status" value="1"/>
</dbReference>
<accession>A0A928WYX2</accession>
<evidence type="ECO:0000259" key="10">
    <source>
        <dbReference type="PROSITE" id="PS50109"/>
    </source>
</evidence>
<gene>
    <name evidence="14" type="ORF">IQ260_01910</name>
</gene>
<evidence type="ECO:0000256" key="1">
    <source>
        <dbReference type="ARBA" id="ARBA00000085"/>
    </source>
</evidence>
<comment type="catalytic activity">
    <reaction evidence="1">
        <text>ATP + protein L-histidine = ADP + protein N-phospho-L-histidine.</text>
        <dbReference type="EC" id="2.7.13.3"/>
    </reaction>
</comment>
<feature type="region of interest" description="Disordered" evidence="9">
    <location>
        <begin position="807"/>
        <end position="827"/>
    </location>
</feature>
<dbReference type="SMART" id="SM00448">
    <property type="entry name" value="REC"/>
    <property type="match status" value="1"/>
</dbReference>
<keyword evidence="5" id="KW-0418">Kinase</keyword>
<dbReference type="InterPro" id="IPR005467">
    <property type="entry name" value="His_kinase_dom"/>
</dbReference>
<feature type="domain" description="Histidine kinase" evidence="10">
    <location>
        <begin position="1269"/>
        <end position="1504"/>
    </location>
</feature>
<dbReference type="SUPFAM" id="SSF47384">
    <property type="entry name" value="Homodimeric domain of signal transducing histidine kinase"/>
    <property type="match status" value="1"/>
</dbReference>
<dbReference type="InterPro" id="IPR036097">
    <property type="entry name" value="HisK_dim/P_sf"/>
</dbReference>
<dbReference type="SMART" id="SM00387">
    <property type="entry name" value="HATPase_c"/>
    <property type="match status" value="1"/>
</dbReference>
<feature type="domain" description="CheW-like" evidence="12">
    <location>
        <begin position="1506"/>
        <end position="1650"/>
    </location>
</feature>
<keyword evidence="4" id="KW-0808">Transferase</keyword>
<feature type="modified residue" description="4-aspartylphosphate" evidence="8">
    <location>
        <position position="1730"/>
    </location>
</feature>
<dbReference type="InterPro" id="IPR011006">
    <property type="entry name" value="CheY-like_superfamily"/>
</dbReference>
<dbReference type="InterPro" id="IPR037006">
    <property type="entry name" value="CheA-like_homodim_sf"/>
</dbReference>
<dbReference type="InterPro" id="IPR036061">
    <property type="entry name" value="CheW-like_dom_sf"/>
</dbReference>
<dbReference type="SMART" id="SM00260">
    <property type="entry name" value="CheW"/>
    <property type="match status" value="1"/>
</dbReference>
<dbReference type="CDD" id="cd16916">
    <property type="entry name" value="HATPase_CheA-like"/>
    <property type="match status" value="1"/>
</dbReference>
<dbReference type="InterPro" id="IPR036641">
    <property type="entry name" value="HPT_dom_sf"/>
</dbReference>
<dbReference type="PANTHER" id="PTHR43395:SF1">
    <property type="entry name" value="CHEMOTAXIS PROTEIN CHEA"/>
    <property type="match status" value="1"/>
</dbReference>
<evidence type="ECO:0000259" key="11">
    <source>
        <dbReference type="PROSITE" id="PS50110"/>
    </source>
</evidence>
<dbReference type="GO" id="GO:0006935">
    <property type="term" value="P:chemotaxis"/>
    <property type="evidence" value="ECO:0007669"/>
    <property type="project" value="InterPro"/>
</dbReference>
<feature type="region of interest" description="Disordered" evidence="9">
    <location>
        <begin position="1131"/>
        <end position="1150"/>
    </location>
</feature>
<feature type="region of interest" description="Disordered" evidence="9">
    <location>
        <begin position="661"/>
        <end position="683"/>
    </location>
</feature>
<dbReference type="SUPFAM" id="SSF47226">
    <property type="entry name" value="Histidine-containing phosphotransfer domain, HPT domain"/>
    <property type="match status" value="1"/>
</dbReference>
<dbReference type="PANTHER" id="PTHR43395">
    <property type="entry name" value="SENSOR HISTIDINE KINASE CHEA"/>
    <property type="match status" value="1"/>
</dbReference>
<dbReference type="InterPro" id="IPR002545">
    <property type="entry name" value="CheW-lke_dom"/>
</dbReference>
<dbReference type="Proteomes" id="UP000615026">
    <property type="component" value="Unassembled WGS sequence"/>
</dbReference>
<dbReference type="Gene3D" id="3.40.50.2300">
    <property type="match status" value="1"/>
</dbReference>
<evidence type="ECO:0000256" key="7">
    <source>
        <dbReference type="PROSITE-ProRule" id="PRU00110"/>
    </source>
</evidence>
<sequence>MLPEQQQRILGYFIEEAKDHLNTIEQGLLNLQATIGNPEMANEVFRAAHSVKGGAAMLGIESMQRTAHRLEDYFKLLKEAPIQIDRSLESMFLRVFDALQELLEQLQGPFGLTEDKERSIMAGVEPVFQQLQGHLDQLVATADTNDFLEEKAVPVTASNPVPQPIEESALKLVFSSDVSAALREMLARFKQADTEESRAALEDCCQRLERLGEQFNLPTWMSLVKYSRWAVCDRNNDYRTLAPVLIKEIKKAQDLVLAGREPEITISETLHTLAAQGDPANATDDLDALFASNELDSADSALSADIDDLPILEEPDLTVDSSTVDSSIEAAADAAEEGIALDDLLNDAANSPSGPEVGAAELTSLADLFETGGDALDSDWDEEDIPITEAANPVESLDIDIAPDFEDLLSDDSSALGTSPNDFESGNELADLFGDSDTPESDTPESDTPESIDSSASSDIGLGDLTNPVDSAGLDITDLDITDLDIADVDIADLDNTAIAAENAEAREDSILPESLDSIDGLFEDAAPDAASSVDDLFNTSLPEESASGVDDLFNDSLPGEDASTSVDELFGDLDELSEETESNEDLLAGAVESLDELQGLEDPIDNSPASTNADDLEALSDIELGLSVDDAEHGMDALFGGSSEETGVDQATDAVSDGFFDIDTAIPGPSDNSETESGPAEFDDFFTVGESASVAQETESDALENDLWETAETADSSAPASISAPAEATVEGLPDDDLSEDIWGGDNPNNTAGTILETDIPLQESDLGTGLEQSLEDASASLDDSTADDSEDLELDDMWASVEDVSGENLVTEEPSASLDDNTADDSEDLELDDMWASVEDVSGENLVAETDPVASDMFSDMASPETTGLADVFGNDATELDDLTIDLGHQPEAQSSLGAESLDADLDELSSDTVESDSSLDSLFDAAELAAEPGAESDVAALGDLGDLTLDEPEASPLDASGLNIPDLNLTSDTLPGENSLEENSDGLDDAILSTPPANDIDFDLLDLEDGGIVTGFVMDEDDLEPVGGHAAAVAENDNVGNGGDSGDLDLIEEMDEAAEPIASSPLDEAQIGDDIASADSSNDFGDLEALLETPVEVSSPAQPTPPAQDIDDEFGDLEALLQDADQTLAPTSASSSTSYRPPANRLSGRRMITDQTMRVSVNHLDNLSNLVGELVVNRNTLEQDQERLRQFLDNLLFQVQQLNDVGQRMRDLYERSLLESSLISSRQSYHVTAAGVPAETNSELGDHATGESFDALEMDRFTGFHTLSQEMIELIVRVRESASDIAYTVESSDQVTRQFRQVTNQLQEGLNKARMVQFAQTAARLPRAVRDISLKCGKEARLVVEGRDILIDKMILEQLYDPMTHLVNNAITHGVETPEERRQAGKTPEGVITIRAFYQGNQTVISVGDDGAGINPDVVKQKALQKGLISQADVQTMTVLDVYDLLFHPGFSTRDQADDFAGRGFGMDVVRTSLADIRGNITIDSELGRGTNFTIRLPLTLSISKALSCISNQARIAFPMDGVEDMFDVSRERIQQNDQEQDCILWRDTLLPFQNLSDLLSFNRTLGRGRVYGGNQDENMISIVVLRSTNSFIALEVDQVMGEQEIVIKQLEGPVPKPTGIAGATVLGDGRVMPIADVLELIDLAMGRVRREPNAAVWTQSDDAPPEEISKVKSEPTVLIVDDSITVRELLSMSFNKVGYRVEQARDGQEAWEKLRSGLPCDLVFCDIEMPRMDGLELLSRLQKDDGLQQIPIAMLTSRGADRHRQMAVELGASGYFTKPYLEEALLDAAQKMLHGDKLV</sequence>
<dbReference type="EMBL" id="JADEXP010000007">
    <property type="protein sequence ID" value="MBE9065402.1"/>
    <property type="molecule type" value="Genomic_DNA"/>
</dbReference>
<dbReference type="Gene3D" id="3.30.565.10">
    <property type="entry name" value="Histidine kinase-like ATPase, C-terminal domain"/>
    <property type="match status" value="1"/>
</dbReference>
<dbReference type="InterPro" id="IPR008207">
    <property type="entry name" value="Sig_transdc_His_kin_Hpt_dom"/>
</dbReference>
<feature type="domain" description="Response regulatory" evidence="11">
    <location>
        <begin position="1680"/>
        <end position="1797"/>
    </location>
</feature>
<dbReference type="InterPro" id="IPR051315">
    <property type="entry name" value="Bact_Chemotaxis_CheA"/>
</dbReference>
<protein>
    <recommendedName>
        <fullName evidence="2">histidine kinase</fullName>
        <ecNumber evidence="2">2.7.13.3</ecNumber>
    </recommendedName>
</protein>
<dbReference type="InterPro" id="IPR004358">
    <property type="entry name" value="Sig_transdc_His_kin-like_C"/>
</dbReference>
<feature type="region of interest" description="Disordered" evidence="9">
    <location>
        <begin position="410"/>
        <end position="464"/>
    </location>
</feature>
<organism evidence="14 15">
    <name type="scientific">Leptolyngbya cf. ectocarpi LEGE 11479</name>
    <dbReference type="NCBI Taxonomy" id="1828722"/>
    <lineage>
        <taxon>Bacteria</taxon>
        <taxon>Bacillati</taxon>
        <taxon>Cyanobacteriota</taxon>
        <taxon>Cyanophyceae</taxon>
        <taxon>Leptolyngbyales</taxon>
        <taxon>Leptolyngbyaceae</taxon>
        <taxon>Leptolyngbya group</taxon>
        <taxon>Leptolyngbya</taxon>
    </lineage>
</organism>
<feature type="compositionally biased region" description="Low complexity" evidence="9">
    <location>
        <begin position="1131"/>
        <end position="1146"/>
    </location>
</feature>
<dbReference type="PROSITE" id="PS50109">
    <property type="entry name" value="HIS_KIN"/>
    <property type="match status" value="1"/>
</dbReference>
<dbReference type="SUPFAM" id="SSF52172">
    <property type="entry name" value="CheY-like"/>
    <property type="match status" value="1"/>
</dbReference>
<evidence type="ECO:0000256" key="6">
    <source>
        <dbReference type="ARBA" id="ARBA00023012"/>
    </source>
</evidence>
<feature type="domain" description="HPt" evidence="13">
    <location>
        <begin position="2"/>
        <end position="106"/>
    </location>
</feature>
<evidence type="ECO:0000256" key="3">
    <source>
        <dbReference type="ARBA" id="ARBA00022553"/>
    </source>
</evidence>
<dbReference type="EC" id="2.7.13.3" evidence="2"/>
<dbReference type="Gene3D" id="2.30.30.40">
    <property type="entry name" value="SH3 Domains"/>
    <property type="match status" value="1"/>
</dbReference>
<evidence type="ECO:0000256" key="5">
    <source>
        <dbReference type="ARBA" id="ARBA00022777"/>
    </source>
</evidence>
<dbReference type="SUPFAM" id="SSF50341">
    <property type="entry name" value="CheW-like"/>
    <property type="match status" value="1"/>
</dbReference>
<dbReference type="Gene3D" id="1.20.120.160">
    <property type="entry name" value="HPT domain"/>
    <property type="match status" value="1"/>
</dbReference>
<dbReference type="PROSITE" id="PS50894">
    <property type="entry name" value="HPT"/>
    <property type="match status" value="1"/>
</dbReference>
<reference evidence="14" key="1">
    <citation type="submission" date="2020-10" db="EMBL/GenBank/DDBJ databases">
        <authorList>
            <person name="Castelo-Branco R."/>
            <person name="Eusebio N."/>
            <person name="Adriana R."/>
            <person name="Vieira A."/>
            <person name="Brugerolle De Fraissinette N."/>
            <person name="Rezende De Castro R."/>
            <person name="Schneider M.P."/>
            <person name="Vasconcelos V."/>
            <person name="Leao P.N."/>
        </authorList>
    </citation>
    <scope>NUCLEOTIDE SEQUENCE</scope>
    <source>
        <strain evidence="14">LEGE 11479</strain>
    </source>
</reference>
<evidence type="ECO:0000313" key="14">
    <source>
        <dbReference type="EMBL" id="MBE9065402.1"/>
    </source>
</evidence>
<dbReference type="SMART" id="SM01231">
    <property type="entry name" value="H-kinase_dim"/>
    <property type="match status" value="1"/>
</dbReference>
<dbReference type="InterPro" id="IPR004105">
    <property type="entry name" value="CheA-like_dim"/>
</dbReference>
<dbReference type="InterPro" id="IPR003594">
    <property type="entry name" value="HATPase_dom"/>
</dbReference>
<name>A0A928WYX2_LEPEC</name>
<evidence type="ECO:0000259" key="13">
    <source>
        <dbReference type="PROSITE" id="PS50894"/>
    </source>
</evidence>
<dbReference type="PROSITE" id="PS50110">
    <property type="entry name" value="RESPONSE_REGULATORY"/>
    <property type="match status" value="1"/>
</dbReference>
<feature type="compositionally biased region" description="Low complexity" evidence="9">
    <location>
        <begin position="715"/>
        <end position="729"/>
    </location>
</feature>
<evidence type="ECO:0000256" key="9">
    <source>
        <dbReference type="SAM" id="MobiDB-lite"/>
    </source>
</evidence>
<feature type="modified residue" description="Phosphohistidine" evidence="7">
    <location>
        <position position="49"/>
    </location>
</feature>
<feature type="compositionally biased region" description="Acidic residues" evidence="9">
    <location>
        <begin position="437"/>
        <end position="450"/>
    </location>
</feature>
<dbReference type="Pfam" id="PF01584">
    <property type="entry name" value="CheW"/>
    <property type="match status" value="1"/>
</dbReference>
<dbReference type="GO" id="GO:0005737">
    <property type="term" value="C:cytoplasm"/>
    <property type="evidence" value="ECO:0007669"/>
    <property type="project" value="InterPro"/>
</dbReference>
<dbReference type="InterPro" id="IPR036890">
    <property type="entry name" value="HATPase_C_sf"/>
</dbReference>
<dbReference type="Pfam" id="PF00072">
    <property type="entry name" value="Response_reg"/>
    <property type="match status" value="1"/>
</dbReference>
<feature type="compositionally biased region" description="Polar residues" evidence="9">
    <location>
        <begin position="411"/>
        <end position="424"/>
    </location>
</feature>
<evidence type="ECO:0000256" key="8">
    <source>
        <dbReference type="PROSITE-ProRule" id="PRU00169"/>
    </source>
</evidence>
<comment type="caution">
    <text evidence="14">The sequence shown here is derived from an EMBL/GenBank/DDBJ whole genome shotgun (WGS) entry which is preliminary data.</text>
</comment>
<dbReference type="Pfam" id="PF02518">
    <property type="entry name" value="HATPase_c"/>
    <property type="match status" value="1"/>
</dbReference>
<evidence type="ECO:0000259" key="12">
    <source>
        <dbReference type="PROSITE" id="PS50851"/>
    </source>
</evidence>
<feature type="region of interest" description="Disordered" evidence="9">
    <location>
        <begin position="712"/>
        <end position="755"/>
    </location>
</feature>
<keyword evidence="6" id="KW-0902">Two-component regulatory system</keyword>
<keyword evidence="3 8" id="KW-0597">Phosphoprotein</keyword>